<evidence type="ECO:0000256" key="4">
    <source>
        <dbReference type="PROSITE-ProRule" id="PRU01161"/>
    </source>
</evidence>
<dbReference type="PANTHER" id="PTHR24185">
    <property type="entry name" value="CALCIUM-INDEPENDENT PHOSPHOLIPASE A2-GAMMA"/>
    <property type="match status" value="1"/>
</dbReference>
<keyword evidence="1" id="KW-0378">Hydrolase</keyword>
<proteinExistence type="predicted"/>
<dbReference type="PROSITE" id="PS51635">
    <property type="entry name" value="PNPLA"/>
    <property type="match status" value="1"/>
</dbReference>
<dbReference type="SUPFAM" id="SSF52151">
    <property type="entry name" value="FabD/lysophospholipase-like"/>
    <property type="match status" value="1"/>
</dbReference>
<evidence type="ECO:0000259" key="5">
    <source>
        <dbReference type="PROSITE" id="PS51635"/>
    </source>
</evidence>
<keyword evidence="3" id="KW-0443">Lipid metabolism</keyword>
<dbReference type="InterPro" id="IPR002641">
    <property type="entry name" value="PNPLA_dom"/>
</dbReference>
<accession>A0ABR4M8M3</accession>
<evidence type="ECO:0000313" key="7">
    <source>
        <dbReference type="Proteomes" id="UP001610728"/>
    </source>
</evidence>
<keyword evidence="7" id="KW-1185">Reference proteome</keyword>
<dbReference type="Pfam" id="PF01734">
    <property type="entry name" value="Patatin"/>
    <property type="match status" value="1"/>
</dbReference>
<gene>
    <name evidence="6" type="ORF">HOO65_100026</name>
</gene>
<sequence>MASKVEVAPPPIKILTLDGGGVRGLSSLLILEEVLESMKSCNGVSTVYKPCDVFDLIGGSGTGGIIAILLGRLRMSVDDSIMAYKKIMTEAFVENFREKKQPLSKFSAKNLQKQIQETIRQYCPESECVQRRKSNNDEGVQQCSHVDALYSDESCTKTVVLAMTKVNLDTVPTFLATHNTAKSFSKCKIWEVARATSAAVEFFDSIKIGRDEIEFIDAGFGYSNPCEVLIEQATSIFPNREIRVTSIGTGLGDTIQIQDTKKSVINALRKMAASSKAVDLRLRSKYPNTKGQDKQYYRLNVANGLEDTTISDCGEASKISAHTRNYFKEKKHTVKELVDMLVKDLKIGS</sequence>
<name>A0ABR4M8M3_9PEZI</name>
<dbReference type="RefSeq" id="XP_070855803.1">
    <property type="nucleotide sequence ID" value="XM_071004687.1"/>
</dbReference>
<evidence type="ECO:0000256" key="1">
    <source>
        <dbReference type="ARBA" id="ARBA00022801"/>
    </source>
</evidence>
<evidence type="ECO:0000256" key="3">
    <source>
        <dbReference type="ARBA" id="ARBA00023098"/>
    </source>
</evidence>
<dbReference type="Gene3D" id="3.40.1090.10">
    <property type="entry name" value="Cytosolic phospholipase A2 catalytic domain"/>
    <property type="match status" value="1"/>
</dbReference>
<dbReference type="GeneID" id="98121595"/>
<feature type="domain" description="PNPLA" evidence="5">
    <location>
        <begin position="15"/>
        <end position="230"/>
    </location>
</feature>
<protein>
    <submittedName>
        <fullName evidence="6">FabD/lysophospholipase-like protein</fullName>
    </submittedName>
</protein>
<evidence type="ECO:0000256" key="2">
    <source>
        <dbReference type="ARBA" id="ARBA00022963"/>
    </source>
</evidence>
<feature type="short sequence motif" description="GXGXXG" evidence="4">
    <location>
        <begin position="19"/>
        <end position="24"/>
    </location>
</feature>
<dbReference type="PANTHER" id="PTHR24185:SF1">
    <property type="entry name" value="CALCIUM-INDEPENDENT PHOSPHOLIPASE A2-GAMMA"/>
    <property type="match status" value="1"/>
</dbReference>
<comment type="caution">
    <text evidence="6">The sequence shown here is derived from an EMBL/GenBank/DDBJ whole genome shotgun (WGS) entry which is preliminary data.</text>
</comment>
<organism evidence="6 7">
    <name type="scientific">Ceratocystis lukuohia</name>
    <dbReference type="NCBI Taxonomy" id="2019550"/>
    <lineage>
        <taxon>Eukaryota</taxon>
        <taxon>Fungi</taxon>
        <taxon>Dikarya</taxon>
        <taxon>Ascomycota</taxon>
        <taxon>Pezizomycotina</taxon>
        <taxon>Sordariomycetes</taxon>
        <taxon>Hypocreomycetidae</taxon>
        <taxon>Microascales</taxon>
        <taxon>Ceratocystidaceae</taxon>
        <taxon>Ceratocystis</taxon>
    </lineage>
</organism>
<dbReference type="InterPro" id="IPR016035">
    <property type="entry name" value="Acyl_Trfase/lysoPLipase"/>
</dbReference>
<reference evidence="6 7" key="1">
    <citation type="submission" date="2020-05" db="EMBL/GenBank/DDBJ databases">
        <title>Ceratocystis lukuohia genome.</title>
        <authorList>
            <person name="Harrington T.C."/>
            <person name="Kim K."/>
            <person name="Mayers C.G."/>
        </authorList>
    </citation>
    <scope>NUCLEOTIDE SEQUENCE [LARGE SCALE GENOMIC DNA]</scope>
    <source>
        <strain evidence="6 7">C4212</strain>
    </source>
</reference>
<comment type="caution">
    <text evidence="4">Lacks conserved residue(s) required for the propagation of feature annotation.</text>
</comment>
<evidence type="ECO:0000313" key="6">
    <source>
        <dbReference type="EMBL" id="KAL2884622.1"/>
    </source>
</evidence>
<keyword evidence="2" id="KW-0442">Lipid degradation</keyword>
<dbReference type="Proteomes" id="UP001610728">
    <property type="component" value="Unassembled WGS sequence"/>
</dbReference>
<dbReference type="EMBL" id="JABSNW010000010">
    <property type="protein sequence ID" value="KAL2884622.1"/>
    <property type="molecule type" value="Genomic_DNA"/>
</dbReference>